<evidence type="ECO:0000256" key="5">
    <source>
        <dbReference type="ARBA" id="ARBA00023274"/>
    </source>
</evidence>
<dbReference type="GO" id="GO:0005763">
    <property type="term" value="C:mitochondrial small ribosomal subunit"/>
    <property type="evidence" value="ECO:0007669"/>
    <property type="project" value="TreeGrafter"/>
</dbReference>
<proteinExistence type="inferred from homology"/>
<dbReference type="InterPro" id="IPR001648">
    <property type="entry name" value="Ribosomal_bS18"/>
</dbReference>
<accession>A0A976UF63</accession>
<dbReference type="GO" id="GO:0070181">
    <property type="term" value="F:small ribosomal subunit rRNA binding"/>
    <property type="evidence" value="ECO:0007669"/>
    <property type="project" value="TreeGrafter"/>
</dbReference>
<comment type="similarity">
    <text evidence="1 7">Belongs to the bacterial ribosomal protein bS18 family.</text>
</comment>
<evidence type="ECO:0000256" key="2">
    <source>
        <dbReference type="ARBA" id="ARBA00022730"/>
    </source>
</evidence>
<evidence type="ECO:0000256" key="7">
    <source>
        <dbReference type="RuleBase" id="RU003910"/>
    </source>
</evidence>
<dbReference type="EMBL" id="ON515479">
    <property type="protein sequence ID" value="UVG40834.1"/>
    <property type="molecule type" value="Genomic_DNA"/>
</dbReference>
<dbReference type="Pfam" id="PF01084">
    <property type="entry name" value="Ribosomal_S18"/>
    <property type="match status" value="1"/>
</dbReference>
<evidence type="ECO:0000256" key="3">
    <source>
        <dbReference type="ARBA" id="ARBA00022884"/>
    </source>
</evidence>
<keyword evidence="8" id="KW-0150">Chloroplast</keyword>
<dbReference type="GO" id="GO:0003735">
    <property type="term" value="F:structural constituent of ribosome"/>
    <property type="evidence" value="ECO:0007669"/>
    <property type="project" value="InterPro"/>
</dbReference>
<dbReference type="RefSeq" id="YP_010471496.1">
    <property type="nucleotide sequence ID" value="NC_066060.1"/>
</dbReference>
<keyword evidence="2" id="KW-0699">rRNA-binding</keyword>
<dbReference type="GO" id="GO:0006412">
    <property type="term" value="P:translation"/>
    <property type="evidence" value="ECO:0007669"/>
    <property type="project" value="InterPro"/>
</dbReference>
<organism evidence="8">
    <name type="scientific">Gastrodia angusta</name>
    <dbReference type="NCBI Taxonomy" id="2939659"/>
    <lineage>
        <taxon>Eukaryota</taxon>
        <taxon>Viridiplantae</taxon>
        <taxon>Streptophyta</taxon>
        <taxon>Embryophyta</taxon>
        <taxon>Tracheophyta</taxon>
        <taxon>Spermatophyta</taxon>
        <taxon>Magnoliopsida</taxon>
        <taxon>Liliopsida</taxon>
        <taxon>Asparagales</taxon>
        <taxon>Orchidaceae</taxon>
        <taxon>Epidendroideae</taxon>
        <taxon>Gastrodieae</taxon>
        <taxon>Gastrodia</taxon>
    </lineage>
</organism>
<gene>
    <name evidence="8" type="primary">rps18</name>
</gene>
<dbReference type="NCBIfam" id="TIGR00165">
    <property type="entry name" value="S18"/>
    <property type="match status" value="1"/>
</dbReference>
<sequence length="77" mass="9279">MDKYKSKKYNYYNYRRLPTIGSGDLIDYKNINLINRFISEQGKILTRRTNNLTFKQQRWLTIAIKKARILSSLTFKN</sequence>
<keyword evidence="8" id="KW-0934">Plastid</keyword>
<evidence type="ECO:0000256" key="6">
    <source>
        <dbReference type="ARBA" id="ARBA00035266"/>
    </source>
</evidence>
<dbReference type="PANTHER" id="PTHR13479:SF40">
    <property type="entry name" value="SMALL RIBOSOMAL SUBUNIT PROTEIN BS18M"/>
    <property type="match status" value="1"/>
</dbReference>
<dbReference type="GeneID" id="74848543"/>
<geneLocation type="chloroplast" evidence="8"/>
<dbReference type="AlphaFoldDB" id="A0A976UF63"/>
<name>A0A976UF63_9ASPA</name>
<evidence type="ECO:0000256" key="4">
    <source>
        <dbReference type="ARBA" id="ARBA00022980"/>
    </source>
</evidence>
<evidence type="ECO:0000256" key="1">
    <source>
        <dbReference type="ARBA" id="ARBA00005589"/>
    </source>
</evidence>
<reference evidence="8" key="1">
    <citation type="submission" date="2022-05" db="EMBL/GenBank/DDBJ databases">
        <title>Unprecedent plastid genome of Gastrodia.</title>
        <authorList>
            <person name="Wen Y."/>
            <person name="Jin X."/>
        </authorList>
    </citation>
    <scope>NUCLEOTIDE SEQUENCE</scope>
    <source>
        <strain evidence="8">Jin X.H. 17853</strain>
    </source>
</reference>
<evidence type="ECO:0000313" key="8">
    <source>
        <dbReference type="EMBL" id="UVG40834.1"/>
    </source>
</evidence>
<dbReference type="Gene3D" id="4.10.640.10">
    <property type="entry name" value="Ribosomal protein S18"/>
    <property type="match status" value="1"/>
</dbReference>
<keyword evidence="5 7" id="KW-0687">Ribonucleoprotein</keyword>
<dbReference type="PANTHER" id="PTHR13479">
    <property type="entry name" value="30S RIBOSOMAL PROTEIN S18"/>
    <property type="match status" value="1"/>
</dbReference>
<dbReference type="SUPFAM" id="SSF46911">
    <property type="entry name" value="Ribosomal protein S18"/>
    <property type="match status" value="1"/>
</dbReference>
<protein>
    <recommendedName>
        <fullName evidence="6">Small ribosomal subunit protein bS18c</fullName>
    </recommendedName>
</protein>
<dbReference type="PRINTS" id="PR00974">
    <property type="entry name" value="RIBOSOMALS18"/>
</dbReference>
<dbReference type="FunFam" id="4.10.640.10:FF:000002">
    <property type="entry name" value="30S ribosomal protein S18, chloroplastic"/>
    <property type="match status" value="1"/>
</dbReference>
<dbReference type="InterPro" id="IPR036870">
    <property type="entry name" value="Ribosomal_bS18_sf"/>
</dbReference>
<keyword evidence="4 7" id="KW-0689">Ribosomal protein</keyword>
<keyword evidence="3" id="KW-0694">RNA-binding</keyword>